<keyword evidence="2" id="KW-1185">Reference proteome</keyword>
<feature type="compositionally biased region" description="Basic and acidic residues" evidence="1">
    <location>
        <begin position="208"/>
        <end position="218"/>
    </location>
</feature>
<proteinExistence type="predicted"/>
<protein>
    <submittedName>
        <fullName evidence="3">WASH complex subunit FAM21-like</fullName>
    </submittedName>
</protein>
<name>A0ABM1F005_PRICU</name>
<feature type="compositionally biased region" description="Basic and acidic residues" evidence="1">
    <location>
        <begin position="273"/>
        <end position="284"/>
    </location>
</feature>
<reference evidence="3" key="1">
    <citation type="submission" date="2025-08" db="UniProtKB">
        <authorList>
            <consortium name="RefSeq"/>
        </authorList>
    </citation>
    <scope>IDENTIFICATION</scope>
</reference>
<organism evidence="2 3">
    <name type="scientific">Priapulus caudatus</name>
    <name type="common">Priapulid worm</name>
    <dbReference type="NCBI Taxonomy" id="37621"/>
    <lineage>
        <taxon>Eukaryota</taxon>
        <taxon>Metazoa</taxon>
        <taxon>Ecdysozoa</taxon>
        <taxon>Scalidophora</taxon>
        <taxon>Priapulida</taxon>
        <taxon>Priapulimorpha</taxon>
        <taxon>Priapulimorphida</taxon>
        <taxon>Priapulidae</taxon>
        <taxon>Priapulus</taxon>
    </lineage>
</organism>
<evidence type="ECO:0000256" key="1">
    <source>
        <dbReference type="SAM" id="MobiDB-lite"/>
    </source>
</evidence>
<feature type="compositionally biased region" description="Basic and acidic residues" evidence="1">
    <location>
        <begin position="230"/>
        <end position="243"/>
    </location>
</feature>
<evidence type="ECO:0000313" key="3">
    <source>
        <dbReference type="RefSeq" id="XP_014677776.1"/>
    </source>
</evidence>
<dbReference type="GeneID" id="106817611"/>
<feature type="compositionally biased region" description="Acidic residues" evidence="1">
    <location>
        <begin position="349"/>
        <end position="358"/>
    </location>
</feature>
<feature type="compositionally biased region" description="Acidic residues" evidence="1">
    <location>
        <begin position="167"/>
        <end position="185"/>
    </location>
</feature>
<feature type="compositionally biased region" description="Acidic residues" evidence="1">
    <location>
        <begin position="244"/>
        <end position="255"/>
    </location>
</feature>
<feature type="compositionally biased region" description="Acidic residues" evidence="1">
    <location>
        <begin position="194"/>
        <end position="207"/>
    </location>
</feature>
<feature type="compositionally biased region" description="Basic and acidic residues" evidence="1">
    <location>
        <begin position="305"/>
        <end position="314"/>
    </location>
</feature>
<sequence>MRREASNWTLAADAGLLLLLQDFSHRMTAKTHDVEKQVDSLVRDAHLSSAHVYNVFNDFLHLSNTQFIETRVYDEEVEESKQMEEKPKEKTKEQQESELIERMSQAVRLGFAVVDQSFDKLEMSTGDSDAESEEEDYAQTQELILEAKDPYVHRPLPHIIGTPAFAQDEDVGLGDISSEGDENDTEGASAFSEQSDEYDTASETESDEQVRQRRKLSDTSESSTNEENLFEEKERDNEKHWSDEEGEAEEEEEEAGQEKRVAAELSSKFQPNARKDTKATERQRSSSNRSHHRESINQKKKRTKSKAERSQSSDKEEDLFGGSPQEGNDDDDPFARSSGLFSSKGGLFDQEEVEDQGLFDDPTVQTKTRAASIKEEVQQEELEQEERLIEPRRERTMSGKKLPPGAVPLFGQGRGVEEAVKPEGLWRR</sequence>
<feature type="region of interest" description="Disordered" evidence="1">
    <location>
        <begin position="78"/>
        <end position="99"/>
    </location>
</feature>
<feature type="compositionally biased region" description="Basic and acidic residues" evidence="1">
    <location>
        <begin position="385"/>
        <end position="397"/>
    </location>
</feature>
<gene>
    <name evidence="3" type="primary">LOC106817611</name>
</gene>
<evidence type="ECO:0000313" key="2">
    <source>
        <dbReference type="Proteomes" id="UP000695022"/>
    </source>
</evidence>
<feature type="region of interest" description="Disordered" evidence="1">
    <location>
        <begin position="163"/>
        <end position="415"/>
    </location>
</feature>
<dbReference type="Proteomes" id="UP000695022">
    <property type="component" value="Unplaced"/>
</dbReference>
<feature type="compositionally biased region" description="Low complexity" evidence="1">
    <location>
        <begin position="337"/>
        <end position="348"/>
    </location>
</feature>
<dbReference type="RefSeq" id="XP_014677776.1">
    <property type="nucleotide sequence ID" value="XM_014822290.1"/>
</dbReference>
<accession>A0ABM1F005</accession>